<name>A0A0F8W5C5_9ZZZZ</name>
<dbReference type="AlphaFoldDB" id="A0A0F8W5C5"/>
<sequence>MKYKTIAINDDTEAHAENGGFEQTETLAKCICNPSDDVDAGGWLDAQCPVHFPPLDEFEDDQPTEPRGFWR</sequence>
<evidence type="ECO:0000313" key="1">
    <source>
        <dbReference type="EMBL" id="KKK51892.1"/>
    </source>
</evidence>
<proteinExistence type="predicted"/>
<comment type="caution">
    <text evidence="1">The sequence shown here is derived from an EMBL/GenBank/DDBJ whole genome shotgun (WGS) entry which is preliminary data.</text>
</comment>
<organism evidence="1">
    <name type="scientific">marine sediment metagenome</name>
    <dbReference type="NCBI Taxonomy" id="412755"/>
    <lineage>
        <taxon>unclassified sequences</taxon>
        <taxon>metagenomes</taxon>
        <taxon>ecological metagenomes</taxon>
    </lineage>
</organism>
<protein>
    <submittedName>
        <fullName evidence="1">Uncharacterized protein</fullName>
    </submittedName>
</protein>
<accession>A0A0F8W5C5</accession>
<reference evidence="1" key="1">
    <citation type="journal article" date="2015" name="Nature">
        <title>Complex archaea that bridge the gap between prokaryotes and eukaryotes.</title>
        <authorList>
            <person name="Spang A."/>
            <person name="Saw J.H."/>
            <person name="Jorgensen S.L."/>
            <person name="Zaremba-Niedzwiedzka K."/>
            <person name="Martijn J."/>
            <person name="Lind A.E."/>
            <person name="van Eijk R."/>
            <person name="Schleper C."/>
            <person name="Guy L."/>
            <person name="Ettema T.J."/>
        </authorList>
    </citation>
    <scope>NUCLEOTIDE SEQUENCE</scope>
</reference>
<gene>
    <name evidence="1" type="ORF">LCGC14_3110450</name>
</gene>
<dbReference type="EMBL" id="LAZR01067287">
    <property type="protein sequence ID" value="KKK51892.1"/>
    <property type="molecule type" value="Genomic_DNA"/>
</dbReference>